<evidence type="ECO:0000313" key="1">
    <source>
        <dbReference type="EMBL" id="KAI9920127.1"/>
    </source>
</evidence>
<comment type="caution">
    <text evidence="1">The sequence shown here is derived from an EMBL/GenBank/DDBJ whole genome shotgun (WGS) entry which is preliminary data.</text>
</comment>
<name>A0ACC0WP20_9STRA</name>
<dbReference type="Proteomes" id="UP001163321">
    <property type="component" value="Chromosome 10"/>
</dbReference>
<organism evidence="1 2">
    <name type="scientific">Peronosclerospora sorghi</name>
    <dbReference type="NCBI Taxonomy" id="230839"/>
    <lineage>
        <taxon>Eukaryota</taxon>
        <taxon>Sar</taxon>
        <taxon>Stramenopiles</taxon>
        <taxon>Oomycota</taxon>
        <taxon>Peronosporomycetes</taxon>
        <taxon>Peronosporales</taxon>
        <taxon>Peronosporaceae</taxon>
        <taxon>Peronosclerospora</taxon>
    </lineage>
</organism>
<reference evidence="1 2" key="1">
    <citation type="journal article" date="2022" name="bioRxiv">
        <title>The genome of the oomycete Peronosclerospora sorghi, a cosmopolitan pathogen of maize and sorghum, is inflated with dispersed pseudogenes.</title>
        <authorList>
            <person name="Fletcher K."/>
            <person name="Martin F."/>
            <person name="Isakeit T."/>
            <person name="Cavanaugh K."/>
            <person name="Magill C."/>
            <person name="Michelmore R."/>
        </authorList>
    </citation>
    <scope>NUCLEOTIDE SEQUENCE [LARGE SCALE GENOMIC DNA]</scope>
    <source>
        <strain evidence="1">P6</strain>
    </source>
</reference>
<accession>A0ACC0WP20</accession>
<dbReference type="EMBL" id="CM047589">
    <property type="protein sequence ID" value="KAI9920127.1"/>
    <property type="molecule type" value="Genomic_DNA"/>
</dbReference>
<sequence>MKYLAKSTSALSPATTMAEQIVHVPFSSQDRSKLEMDRLEIEHKLTLLEIPAPLVTKVYVGIPFLKNTMFKSKITSATKEIVVKSSKLIFEGSKRHWMRRNQAMS</sequence>
<proteinExistence type="predicted"/>
<evidence type="ECO:0000313" key="2">
    <source>
        <dbReference type="Proteomes" id="UP001163321"/>
    </source>
</evidence>
<gene>
    <name evidence="1" type="ORF">PsorP6_015353</name>
</gene>
<keyword evidence="2" id="KW-1185">Reference proteome</keyword>
<protein>
    <submittedName>
        <fullName evidence="1">Uncharacterized protein</fullName>
    </submittedName>
</protein>